<proteinExistence type="inferred from homology"/>
<comment type="function">
    <text evidence="12">Acts in the modification of cell walls via demethylesterification of cell wall pectin.</text>
</comment>
<dbReference type="InterPro" id="IPR011050">
    <property type="entry name" value="Pectin_lyase_fold/virulence"/>
</dbReference>
<evidence type="ECO:0000256" key="10">
    <source>
        <dbReference type="ARBA" id="ARBA00023180"/>
    </source>
</evidence>
<comment type="pathway">
    <text evidence="2">Glycan metabolism; pectin degradation; 2-dehydro-3-deoxy-D-gluconate from pectin: step 1/5.</text>
</comment>
<comment type="similarity">
    <text evidence="4">In the C-terminal section; belongs to the pectinesterase family.</text>
</comment>
<evidence type="ECO:0000256" key="1">
    <source>
        <dbReference type="ARBA" id="ARBA00004191"/>
    </source>
</evidence>
<evidence type="ECO:0000256" key="3">
    <source>
        <dbReference type="ARBA" id="ARBA00006027"/>
    </source>
</evidence>
<dbReference type="GO" id="GO:0030599">
    <property type="term" value="F:pectinesterase activity"/>
    <property type="evidence" value="ECO:0000318"/>
    <property type="project" value="GO_Central"/>
</dbReference>
<dbReference type="AlphaFoldDB" id="U5DER4"/>
<feature type="transmembrane region" description="Helical" evidence="14">
    <location>
        <begin position="21"/>
        <end position="40"/>
    </location>
</feature>
<protein>
    <recommendedName>
        <fullName evidence="5">pectinesterase</fullName>
        <ecNumber evidence="5">3.1.1.11</ecNumber>
    </recommendedName>
</protein>
<reference evidence="17" key="1">
    <citation type="journal article" date="2013" name="Science">
        <title>The Amborella genome and the evolution of flowering plants.</title>
        <authorList>
            <consortium name="Amborella Genome Project"/>
        </authorList>
    </citation>
    <scope>NUCLEOTIDE SEQUENCE [LARGE SCALE GENOMIC DNA]</scope>
</reference>
<evidence type="ECO:0000313" key="17">
    <source>
        <dbReference type="Proteomes" id="UP000017836"/>
    </source>
</evidence>
<evidence type="ECO:0000256" key="9">
    <source>
        <dbReference type="ARBA" id="ARBA00023157"/>
    </source>
</evidence>
<dbReference type="UniPathway" id="UPA00545">
    <property type="reaction ID" value="UER00823"/>
</dbReference>
<comment type="catalytic activity">
    <reaction evidence="11">
        <text>[(1-&gt;4)-alpha-D-galacturonosyl methyl ester](n) + n H2O = [(1-&gt;4)-alpha-D-galacturonosyl](n) + n methanol + n H(+)</text>
        <dbReference type="Rhea" id="RHEA:22380"/>
        <dbReference type="Rhea" id="RHEA-COMP:14570"/>
        <dbReference type="Rhea" id="RHEA-COMP:14573"/>
        <dbReference type="ChEBI" id="CHEBI:15377"/>
        <dbReference type="ChEBI" id="CHEBI:15378"/>
        <dbReference type="ChEBI" id="CHEBI:17790"/>
        <dbReference type="ChEBI" id="CHEBI:140522"/>
        <dbReference type="ChEBI" id="CHEBI:140523"/>
        <dbReference type="EC" id="3.1.1.11"/>
    </reaction>
</comment>
<dbReference type="InterPro" id="IPR035513">
    <property type="entry name" value="Invertase/methylesterase_inhib"/>
</dbReference>
<dbReference type="InterPro" id="IPR006501">
    <property type="entry name" value="Pectinesterase_inhib_dom"/>
</dbReference>
<dbReference type="Gene3D" id="1.20.140.40">
    <property type="entry name" value="Invertase/pectin methylesterase inhibitor family protein"/>
    <property type="match status" value="1"/>
</dbReference>
<keyword evidence="17" id="KW-1185">Reference proteome</keyword>
<dbReference type="EMBL" id="KI392062">
    <property type="protein sequence ID" value="ERN19937.1"/>
    <property type="molecule type" value="Genomic_DNA"/>
</dbReference>
<dbReference type="Pfam" id="PF01095">
    <property type="entry name" value="Pectinesterase"/>
    <property type="match status" value="1"/>
</dbReference>
<dbReference type="eggNOG" id="ENOG502QW0X">
    <property type="taxonomic scope" value="Eukaryota"/>
</dbReference>
<dbReference type="InterPro" id="IPR012334">
    <property type="entry name" value="Pectin_lyas_fold"/>
</dbReference>
<evidence type="ECO:0000256" key="7">
    <source>
        <dbReference type="ARBA" id="ARBA00022801"/>
    </source>
</evidence>
<gene>
    <name evidence="16" type="ORF">AMTR_s00071p00109420</name>
</gene>
<dbReference type="EC" id="3.1.1.11" evidence="5"/>
<comment type="similarity">
    <text evidence="3">In the N-terminal section; belongs to the PMEI family.</text>
</comment>
<evidence type="ECO:0000259" key="15">
    <source>
        <dbReference type="SMART" id="SM00856"/>
    </source>
</evidence>
<evidence type="ECO:0000256" key="2">
    <source>
        <dbReference type="ARBA" id="ARBA00005184"/>
    </source>
</evidence>
<dbReference type="Pfam" id="PF04043">
    <property type="entry name" value="PMEI"/>
    <property type="match status" value="1"/>
</dbReference>
<evidence type="ECO:0000256" key="8">
    <source>
        <dbReference type="ARBA" id="ARBA00023085"/>
    </source>
</evidence>
<keyword evidence="8" id="KW-0063">Aspartyl esterase</keyword>
<dbReference type="HOGENOM" id="CLU_012243_9_3_1"/>
<comment type="subcellular location">
    <subcellularLocation>
        <location evidence="1">Secreted</location>
        <location evidence="1">Cell wall</location>
    </subcellularLocation>
</comment>
<evidence type="ECO:0000256" key="14">
    <source>
        <dbReference type="SAM" id="Phobius"/>
    </source>
</evidence>
<dbReference type="OrthoDB" id="2019149at2759"/>
<dbReference type="Proteomes" id="UP000017836">
    <property type="component" value="Unassembled WGS sequence"/>
</dbReference>
<keyword evidence="14" id="KW-0812">Transmembrane</keyword>
<dbReference type="GO" id="GO:0042545">
    <property type="term" value="P:cell wall modification"/>
    <property type="evidence" value="ECO:0007669"/>
    <property type="project" value="InterPro"/>
</dbReference>
<dbReference type="FunFam" id="2.160.20.10:FF:000029">
    <property type="entry name" value="Pectinesterase 4"/>
    <property type="match status" value="1"/>
</dbReference>
<organism evidence="16 17">
    <name type="scientific">Amborella trichopoda</name>
    <dbReference type="NCBI Taxonomy" id="13333"/>
    <lineage>
        <taxon>Eukaryota</taxon>
        <taxon>Viridiplantae</taxon>
        <taxon>Streptophyta</taxon>
        <taxon>Embryophyta</taxon>
        <taxon>Tracheophyta</taxon>
        <taxon>Spermatophyta</taxon>
        <taxon>Magnoliopsida</taxon>
        <taxon>Amborellales</taxon>
        <taxon>Amborellaceae</taxon>
        <taxon>Amborella</taxon>
    </lineage>
</organism>
<evidence type="ECO:0000256" key="11">
    <source>
        <dbReference type="ARBA" id="ARBA00047928"/>
    </source>
</evidence>
<keyword evidence="9" id="KW-1015">Disulfide bond</keyword>
<dbReference type="GO" id="GO:0046910">
    <property type="term" value="F:pectinesterase inhibitor activity"/>
    <property type="evidence" value="ECO:0000318"/>
    <property type="project" value="GO_Central"/>
</dbReference>
<dbReference type="KEGG" id="atr:18448338"/>
<keyword evidence="14" id="KW-0472">Membrane</keyword>
<evidence type="ECO:0000256" key="12">
    <source>
        <dbReference type="ARBA" id="ARBA00057335"/>
    </source>
</evidence>
<evidence type="ECO:0000256" key="6">
    <source>
        <dbReference type="ARBA" id="ARBA00022512"/>
    </source>
</evidence>
<dbReference type="FunFam" id="1.20.140.40:FF:000021">
    <property type="entry name" value="Probable pectinesterase/pectinesterase inhibitor 51"/>
    <property type="match status" value="1"/>
</dbReference>
<dbReference type="SUPFAM" id="SSF51126">
    <property type="entry name" value="Pectin lyase-like"/>
    <property type="match status" value="1"/>
</dbReference>
<keyword evidence="6" id="KW-0964">Secreted</keyword>
<keyword evidence="14" id="KW-1133">Transmembrane helix</keyword>
<accession>U5DER4</accession>
<feature type="compositionally biased region" description="Polar residues" evidence="13">
    <location>
        <begin position="71"/>
        <end position="84"/>
    </location>
</feature>
<evidence type="ECO:0000256" key="4">
    <source>
        <dbReference type="ARBA" id="ARBA00007786"/>
    </source>
</evidence>
<feature type="region of interest" description="Disordered" evidence="13">
    <location>
        <begin position="54"/>
        <end position="84"/>
    </location>
</feature>
<dbReference type="SMART" id="SM00856">
    <property type="entry name" value="PMEI"/>
    <property type="match status" value="1"/>
</dbReference>
<dbReference type="Gramene" id="ERN19937">
    <property type="protein sequence ID" value="ERN19937"/>
    <property type="gene ID" value="AMTR_s00071p00109420"/>
</dbReference>
<name>U5DER4_AMBTC</name>
<sequence length="610" mass="66596">MRDDTSSKARLQKPLISLKTLVICIPMASVITLSLLLLFLSPLPATLSKPPPINHLPHPKIGVPKPPKPPNGSTQQNPNDVSPLIQSACNSTQYRTTCVTSLMKTTFPTPNPLAIDIVLASMDLSLESLKTAQSMSKTILDSSSGNINQSSAAKNCLEFLNYSSMRLSSSRNQETVKTHIKDVKAYLSGSLLYQYDCWSALKYVNTTSLVNSTMAYLNSLMELTSNSLSMVYALDFYGADTTTWKPPKTERDGSWGSFGGGNSAFHGKKGGFGGGKKGGLRDGDGGFWDEKVVLEGMKVDATVCKDGASGCLTRVQDAVDGAPDYGKGKYVIYIKEGVYGEVVRVGVSKRNLVFVGDGIGKTVITGSMNAQQPGVSTYNTATVGINGDGFMARDITFENTAGPNSHQAVALRSDSDLSIFLNCEFLGNQDTLYAHSMRQFYKSCRIEGNVDFIFGNSATFFQDCIILVRPRQLKPESGETNAVTAQGRTDPAQITGFVFENCLVNGTQEYMGYYYKKPKAHKTYLGRPWKQYSRTIFVRCYMDVLITPEGWLPWSGDFALSTLYYGEYGNSGPGANLSGRVPWSSQIPLERLSLYSIESFIQGDRWITGG</sequence>
<dbReference type="PANTHER" id="PTHR31707">
    <property type="entry name" value="PECTINESTERASE"/>
    <property type="match status" value="1"/>
</dbReference>
<keyword evidence="10" id="KW-0325">Glycoprotein</keyword>
<evidence type="ECO:0000313" key="16">
    <source>
        <dbReference type="EMBL" id="ERN19937.1"/>
    </source>
</evidence>
<dbReference type="SUPFAM" id="SSF101148">
    <property type="entry name" value="Plant invertase/pectin methylesterase inhibitor"/>
    <property type="match status" value="1"/>
</dbReference>
<dbReference type="Gene3D" id="2.160.20.10">
    <property type="entry name" value="Single-stranded right-handed beta-helix, Pectin lyase-like"/>
    <property type="match status" value="1"/>
</dbReference>
<evidence type="ECO:0000256" key="5">
    <source>
        <dbReference type="ARBA" id="ARBA00013229"/>
    </source>
</evidence>
<evidence type="ECO:0000256" key="13">
    <source>
        <dbReference type="SAM" id="MobiDB-lite"/>
    </source>
</evidence>
<dbReference type="InterPro" id="IPR000070">
    <property type="entry name" value="Pectinesterase_cat"/>
</dbReference>
<keyword evidence="6" id="KW-0134">Cell wall</keyword>
<feature type="domain" description="Pectinesterase inhibitor" evidence="15">
    <location>
        <begin position="80"/>
        <end position="230"/>
    </location>
</feature>
<dbReference type="CDD" id="cd15798">
    <property type="entry name" value="PMEI-like_3"/>
    <property type="match status" value="1"/>
</dbReference>
<dbReference type="OMA" id="FIHCTLE"/>
<keyword evidence="7" id="KW-0378">Hydrolase</keyword>
<dbReference type="STRING" id="13333.U5DER4"/>
<dbReference type="GO" id="GO:0045490">
    <property type="term" value="P:pectin catabolic process"/>
    <property type="evidence" value="ECO:0007669"/>
    <property type="project" value="UniProtKB-UniPathway"/>
</dbReference>